<feature type="transmembrane region" description="Helical" evidence="6">
    <location>
        <begin position="79"/>
        <end position="102"/>
    </location>
</feature>
<dbReference type="InterPro" id="IPR036259">
    <property type="entry name" value="MFS_trans_sf"/>
</dbReference>
<dbReference type="PANTHER" id="PTHR42718">
    <property type="entry name" value="MAJOR FACILITATOR SUPERFAMILY MULTIDRUG TRANSPORTER MFSC"/>
    <property type="match status" value="1"/>
</dbReference>
<keyword evidence="2" id="KW-0813">Transport</keyword>
<keyword evidence="5 6" id="KW-0472">Membrane</keyword>
<dbReference type="RefSeq" id="WP_046229839.1">
    <property type="nucleotide sequence ID" value="NZ_FONN01000002.1"/>
</dbReference>
<dbReference type="Proteomes" id="UP000183410">
    <property type="component" value="Unassembled WGS sequence"/>
</dbReference>
<organism evidence="8 9">
    <name type="scientific">Paenibacillus algorifonticola</name>
    <dbReference type="NCBI Taxonomy" id="684063"/>
    <lineage>
        <taxon>Bacteria</taxon>
        <taxon>Bacillati</taxon>
        <taxon>Bacillota</taxon>
        <taxon>Bacilli</taxon>
        <taxon>Bacillales</taxon>
        <taxon>Paenibacillaceae</taxon>
        <taxon>Paenibacillus</taxon>
    </lineage>
</organism>
<feature type="transmembrane region" description="Helical" evidence="6">
    <location>
        <begin position="165"/>
        <end position="182"/>
    </location>
</feature>
<dbReference type="SUPFAM" id="SSF103473">
    <property type="entry name" value="MFS general substrate transporter"/>
    <property type="match status" value="1"/>
</dbReference>
<feature type="domain" description="Major facilitator superfamily (MFS) profile" evidence="7">
    <location>
        <begin position="13"/>
        <end position="444"/>
    </location>
</feature>
<feature type="transmembrane region" description="Helical" evidence="6">
    <location>
        <begin position="108"/>
        <end position="126"/>
    </location>
</feature>
<dbReference type="AlphaFoldDB" id="A0A1I1ZPY2"/>
<dbReference type="Gene3D" id="1.20.1250.20">
    <property type="entry name" value="MFS general substrate transporter like domains"/>
    <property type="match status" value="1"/>
</dbReference>
<sequence>MERRAKKQQGEKIIYILAFTLVISVMSATMFNIVLPDIAEQFQLSIAQVSWVTSGYLLVYAIGTVIYGKLADTYRLKNVLTFGWVLLALGSMFGLIAQTYWMVLLGRIIQAAGAAVIPAVASIIPVRYYPEEQRGRALGIAMTGMSIGSALGPVVAALVVSSLHWRWLFFMPILTLIALPYYRKFLKDESVKAGRIDWIGGGLLVGAAALLLLAITYEAWLAVIGCLALFVLFVLRIREAAEPFVPLGLIRNKGYSLGLTLAFLATGIGYSLFFLTPQLLSQVHHLDSGTAGFVMMPAAVIAAILGRRGGKLADVKGIPFLFFSASAMLLLCFGFMSSFAEQSPAIIAGFLIFGVVGQSFLYMALSNQISRTMAKEQIGIGMGLLAMSNFMAGAVSASLYGKIVDHGSSMRWNPMITEPNAFVYSNLYLVLGIMHVCILGLYRFKLGRLVRDHIAVKG</sequence>
<dbReference type="PRINTS" id="PR01036">
    <property type="entry name" value="TCRTETB"/>
</dbReference>
<evidence type="ECO:0000313" key="9">
    <source>
        <dbReference type="Proteomes" id="UP000183410"/>
    </source>
</evidence>
<gene>
    <name evidence="8" type="ORF">SAMN04487969_10222</name>
</gene>
<evidence type="ECO:0000256" key="3">
    <source>
        <dbReference type="ARBA" id="ARBA00022692"/>
    </source>
</evidence>
<dbReference type="PROSITE" id="PS50850">
    <property type="entry name" value="MFS"/>
    <property type="match status" value="1"/>
</dbReference>
<feature type="transmembrane region" description="Helical" evidence="6">
    <location>
        <begin position="194"/>
        <end position="213"/>
    </location>
</feature>
<dbReference type="InterPro" id="IPR020846">
    <property type="entry name" value="MFS_dom"/>
</dbReference>
<evidence type="ECO:0000256" key="6">
    <source>
        <dbReference type="SAM" id="Phobius"/>
    </source>
</evidence>
<feature type="transmembrane region" description="Helical" evidence="6">
    <location>
        <begin position="377"/>
        <end position="401"/>
    </location>
</feature>
<feature type="transmembrane region" description="Helical" evidence="6">
    <location>
        <begin position="345"/>
        <end position="365"/>
    </location>
</feature>
<feature type="transmembrane region" description="Helical" evidence="6">
    <location>
        <begin position="421"/>
        <end position="442"/>
    </location>
</feature>
<dbReference type="InterPro" id="IPR011701">
    <property type="entry name" value="MFS"/>
</dbReference>
<evidence type="ECO:0000259" key="7">
    <source>
        <dbReference type="PROSITE" id="PS50850"/>
    </source>
</evidence>
<keyword evidence="9" id="KW-1185">Reference proteome</keyword>
<dbReference type="GO" id="GO:0022857">
    <property type="term" value="F:transmembrane transporter activity"/>
    <property type="evidence" value="ECO:0007669"/>
    <property type="project" value="InterPro"/>
</dbReference>
<dbReference type="Gene3D" id="1.20.1720.10">
    <property type="entry name" value="Multidrug resistance protein D"/>
    <property type="match status" value="1"/>
</dbReference>
<evidence type="ECO:0000256" key="4">
    <source>
        <dbReference type="ARBA" id="ARBA00022989"/>
    </source>
</evidence>
<dbReference type="Pfam" id="PF07690">
    <property type="entry name" value="MFS_1"/>
    <property type="match status" value="1"/>
</dbReference>
<evidence type="ECO:0000256" key="1">
    <source>
        <dbReference type="ARBA" id="ARBA00004651"/>
    </source>
</evidence>
<keyword evidence="4 6" id="KW-1133">Transmembrane helix</keyword>
<proteinExistence type="predicted"/>
<protein>
    <submittedName>
        <fullName evidence="8">MFS transporter, DHA2 family, metal-tetracycline-proton antiporter</fullName>
    </submittedName>
</protein>
<dbReference type="OrthoDB" id="2403626at2"/>
<dbReference type="PANTHER" id="PTHR42718:SF9">
    <property type="entry name" value="MAJOR FACILITATOR SUPERFAMILY MULTIDRUG TRANSPORTER MFSC"/>
    <property type="match status" value="1"/>
</dbReference>
<accession>A0A1I1ZPY2</accession>
<feature type="transmembrane region" description="Helical" evidence="6">
    <location>
        <begin position="318"/>
        <end position="339"/>
    </location>
</feature>
<evidence type="ECO:0000256" key="5">
    <source>
        <dbReference type="ARBA" id="ARBA00023136"/>
    </source>
</evidence>
<feature type="transmembrane region" description="Helical" evidence="6">
    <location>
        <begin position="219"/>
        <end position="237"/>
    </location>
</feature>
<dbReference type="GO" id="GO:0005886">
    <property type="term" value="C:plasma membrane"/>
    <property type="evidence" value="ECO:0007669"/>
    <property type="project" value="UniProtKB-SubCell"/>
</dbReference>
<reference evidence="9" key="1">
    <citation type="submission" date="2016-10" db="EMBL/GenBank/DDBJ databases">
        <authorList>
            <person name="Varghese N."/>
            <person name="Submissions S."/>
        </authorList>
    </citation>
    <scope>NUCLEOTIDE SEQUENCE [LARGE SCALE GENOMIC DNA]</scope>
    <source>
        <strain evidence="9">CGMCC 1.10223</strain>
    </source>
</reference>
<feature type="transmembrane region" description="Helical" evidence="6">
    <location>
        <begin position="138"/>
        <end position="159"/>
    </location>
</feature>
<feature type="transmembrane region" description="Helical" evidence="6">
    <location>
        <begin position="288"/>
        <end position="306"/>
    </location>
</feature>
<dbReference type="EMBL" id="FONN01000002">
    <property type="protein sequence ID" value="SFE33874.1"/>
    <property type="molecule type" value="Genomic_DNA"/>
</dbReference>
<evidence type="ECO:0000256" key="2">
    <source>
        <dbReference type="ARBA" id="ARBA00022448"/>
    </source>
</evidence>
<name>A0A1I1ZPY2_9BACL</name>
<feature type="transmembrane region" description="Helical" evidence="6">
    <location>
        <begin position="46"/>
        <end position="67"/>
    </location>
</feature>
<dbReference type="CDD" id="cd17321">
    <property type="entry name" value="MFS_MMR_MDR_like"/>
    <property type="match status" value="1"/>
</dbReference>
<evidence type="ECO:0000313" key="8">
    <source>
        <dbReference type="EMBL" id="SFE33874.1"/>
    </source>
</evidence>
<comment type="subcellular location">
    <subcellularLocation>
        <location evidence="1">Cell membrane</location>
        <topology evidence="1">Multi-pass membrane protein</topology>
    </subcellularLocation>
</comment>
<feature type="transmembrane region" description="Helical" evidence="6">
    <location>
        <begin position="257"/>
        <end position="276"/>
    </location>
</feature>
<keyword evidence="3 6" id="KW-0812">Transmembrane</keyword>
<feature type="transmembrane region" description="Helical" evidence="6">
    <location>
        <begin position="12"/>
        <end position="34"/>
    </location>
</feature>